<dbReference type="InParanoid" id="H2Z2I0"/>
<dbReference type="Proteomes" id="UP000007875">
    <property type="component" value="Unassembled WGS sequence"/>
</dbReference>
<feature type="compositionally biased region" description="Basic and acidic residues" evidence="7">
    <location>
        <begin position="408"/>
        <end position="417"/>
    </location>
</feature>
<accession>H2Z2I0</accession>
<reference evidence="9" key="2">
    <citation type="submission" date="2025-08" db="UniProtKB">
        <authorList>
            <consortium name="Ensembl"/>
        </authorList>
    </citation>
    <scope>IDENTIFICATION</scope>
</reference>
<feature type="transmembrane region" description="Helical" evidence="8">
    <location>
        <begin position="207"/>
        <end position="228"/>
    </location>
</feature>
<comment type="subcellular location">
    <subcellularLocation>
        <location evidence="1">Membrane</location>
        <topology evidence="1">Multi-pass membrane protein</topology>
    </subcellularLocation>
</comment>
<keyword evidence="6" id="KW-0325">Glycoprotein</keyword>
<keyword evidence="10" id="KW-1185">Reference proteome</keyword>
<dbReference type="Pfam" id="PF10204">
    <property type="entry name" value="DuoxA"/>
    <property type="match status" value="1"/>
</dbReference>
<feature type="transmembrane region" description="Helical" evidence="8">
    <location>
        <begin position="235"/>
        <end position="254"/>
    </location>
</feature>
<feature type="region of interest" description="Disordered" evidence="7">
    <location>
        <begin position="405"/>
        <end position="432"/>
    </location>
</feature>
<evidence type="ECO:0000256" key="7">
    <source>
        <dbReference type="SAM" id="MobiDB-lite"/>
    </source>
</evidence>
<dbReference type="GeneTree" id="ENSGT00390000008240"/>
<evidence type="ECO:0000256" key="5">
    <source>
        <dbReference type="ARBA" id="ARBA00023136"/>
    </source>
</evidence>
<protein>
    <recommendedName>
        <fullName evidence="11">Dual oxidase maturation factor 1</fullName>
    </recommendedName>
</protein>
<evidence type="ECO:0000256" key="1">
    <source>
        <dbReference type="ARBA" id="ARBA00004141"/>
    </source>
</evidence>
<dbReference type="HOGENOM" id="CLU_045258_3_2_1"/>
<keyword evidence="3 8" id="KW-0812">Transmembrane</keyword>
<feature type="transmembrane region" description="Helical" evidence="8">
    <location>
        <begin position="274"/>
        <end position="298"/>
    </location>
</feature>
<dbReference type="InterPro" id="IPR018469">
    <property type="entry name" value="Dual_oxidase_maturation_fac"/>
</dbReference>
<evidence type="ECO:0000313" key="9">
    <source>
        <dbReference type="Ensembl" id="ENSCSAVP00000011792.1"/>
    </source>
</evidence>
<feature type="transmembrane region" description="Helical" evidence="8">
    <location>
        <begin position="26"/>
        <end position="45"/>
    </location>
</feature>
<comment type="similarity">
    <text evidence="2">Belongs to the DUOXA family.</text>
</comment>
<keyword evidence="5 8" id="KW-0472">Membrane</keyword>
<evidence type="ECO:0000313" key="10">
    <source>
        <dbReference type="Proteomes" id="UP000007875"/>
    </source>
</evidence>
<keyword evidence="4 8" id="KW-1133">Transmembrane helix</keyword>
<dbReference type="PANTHER" id="PTHR31158:SF1">
    <property type="entry name" value="DOXA1 FACTOR-RELATED"/>
    <property type="match status" value="1"/>
</dbReference>
<proteinExistence type="inferred from homology"/>
<dbReference type="STRING" id="51511.ENSCSAVP00000011792"/>
<dbReference type="AlphaFoldDB" id="H2Z2I0"/>
<reference evidence="9" key="3">
    <citation type="submission" date="2025-09" db="UniProtKB">
        <authorList>
            <consortium name="Ensembl"/>
        </authorList>
    </citation>
    <scope>IDENTIFICATION</scope>
</reference>
<evidence type="ECO:0000256" key="8">
    <source>
        <dbReference type="SAM" id="Phobius"/>
    </source>
</evidence>
<dbReference type="OMA" id="PLWILSN"/>
<feature type="region of interest" description="Disordered" evidence="7">
    <location>
        <begin position="321"/>
        <end position="347"/>
    </location>
</feature>
<organism evidence="9 10">
    <name type="scientific">Ciona savignyi</name>
    <name type="common">Pacific transparent sea squirt</name>
    <dbReference type="NCBI Taxonomy" id="51511"/>
    <lineage>
        <taxon>Eukaryota</taxon>
        <taxon>Metazoa</taxon>
        <taxon>Chordata</taxon>
        <taxon>Tunicata</taxon>
        <taxon>Ascidiacea</taxon>
        <taxon>Phlebobranchia</taxon>
        <taxon>Cionidae</taxon>
        <taxon>Ciona</taxon>
    </lineage>
</organism>
<name>H2Z2I0_CIOSA</name>
<sequence>MVFDAWRSRGGPTQHPAMPTPVTSDVLEIGFIFAFCILAFSFALIIPGYKGIARLYFVLRVVISLFIGASIFLGVLGQDWESAEIETKTAYKAFTNTEIHAKIGMKIGLGSVNVTLKGTPVYQVVGHSDSVNFTERIDYNERFHWAWRQGRIGFGPYAGRINQEFRQAQYRGVPLPIQWIAEYFTLDGELIRWGRSYRTAGWFTNEVLWTAVPVWLIANILSGVVLFYAGCMFMLTSAFMFVSLIIWSTIKWGSQPLTIPFEDAVLNPHYGASFWLVLAGGIVSFLYGAIIVAMDWFLPQAIADFFGNDVLQDSEQFYHKKEEQDESPSGIQGRKSTDRKGISGVQRRLAATTKVDHISRNWASRRRKARATMRKDLHLDEDIQEEAREDNGGIVYTNHAFEEGSSFDSKRAPHFEEGQPTTQNDLDDYEPAEDLRTPSSVIVYENEGYEDAAEALAGRVAKESCANAYETFATTPM</sequence>
<dbReference type="GO" id="GO:0005789">
    <property type="term" value="C:endoplasmic reticulum membrane"/>
    <property type="evidence" value="ECO:0007669"/>
    <property type="project" value="InterPro"/>
</dbReference>
<dbReference type="eggNOG" id="KOG3921">
    <property type="taxonomic scope" value="Eukaryota"/>
</dbReference>
<dbReference type="Ensembl" id="ENSCSAVT00000011930.1">
    <property type="protein sequence ID" value="ENSCSAVP00000011792.1"/>
    <property type="gene ID" value="ENSCSAVG00000006920.1"/>
</dbReference>
<evidence type="ECO:0000256" key="3">
    <source>
        <dbReference type="ARBA" id="ARBA00022692"/>
    </source>
</evidence>
<reference evidence="10" key="1">
    <citation type="submission" date="2003-08" db="EMBL/GenBank/DDBJ databases">
        <authorList>
            <person name="Birren B."/>
            <person name="Nusbaum C."/>
            <person name="Abebe A."/>
            <person name="Abouelleil A."/>
            <person name="Adekoya E."/>
            <person name="Ait-zahra M."/>
            <person name="Allen N."/>
            <person name="Allen T."/>
            <person name="An P."/>
            <person name="Anderson M."/>
            <person name="Anderson S."/>
            <person name="Arachchi H."/>
            <person name="Armbruster J."/>
            <person name="Bachantsang P."/>
            <person name="Baldwin J."/>
            <person name="Barry A."/>
            <person name="Bayul T."/>
            <person name="Blitshsteyn B."/>
            <person name="Bloom T."/>
            <person name="Blye J."/>
            <person name="Boguslavskiy L."/>
            <person name="Borowsky M."/>
            <person name="Boukhgalter B."/>
            <person name="Brunache A."/>
            <person name="Butler J."/>
            <person name="Calixte N."/>
            <person name="Calvo S."/>
            <person name="Camarata J."/>
            <person name="Campo K."/>
            <person name="Chang J."/>
            <person name="Cheshatsang Y."/>
            <person name="Citroen M."/>
            <person name="Collymore A."/>
            <person name="Considine T."/>
            <person name="Cook A."/>
            <person name="Cooke P."/>
            <person name="Corum B."/>
            <person name="Cuomo C."/>
            <person name="David R."/>
            <person name="Dawoe T."/>
            <person name="Degray S."/>
            <person name="Dodge S."/>
            <person name="Dooley K."/>
            <person name="Dorje P."/>
            <person name="Dorjee K."/>
            <person name="Dorris L."/>
            <person name="Duffey N."/>
            <person name="Dupes A."/>
            <person name="Elkins T."/>
            <person name="Engels R."/>
            <person name="Erickson J."/>
            <person name="Farina A."/>
            <person name="Faro S."/>
            <person name="Ferreira P."/>
            <person name="Fischer H."/>
            <person name="Fitzgerald M."/>
            <person name="Foley K."/>
            <person name="Gage D."/>
            <person name="Galagan J."/>
            <person name="Gearin G."/>
            <person name="Gnerre S."/>
            <person name="Gnirke A."/>
            <person name="Goyette A."/>
            <person name="Graham J."/>
            <person name="Grandbois E."/>
            <person name="Gyaltsen K."/>
            <person name="Hafez N."/>
            <person name="Hagopian D."/>
            <person name="Hagos B."/>
            <person name="Hall J."/>
            <person name="Hatcher B."/>
            <person name="Heller A."/>
            <person name="Higgins H."/>
            <person name="Honan T."/>
            <person name="Horn A."/>
            <person name="Houde N."/>
            <person name="Hughes L."/>
            <person name="Hulme W."/>
            <person name="Husby E."/>
            <person name="Iliev I."/>
            <person name="Jaffe D."/>
            <person name="Jones C."/>
            <person name="Kamal M."/>
            <person name="Kamat A."/>
            <person name="Kamvysselis M."/>
            <person name="Karlsson E."/>
            <person name="Kells C."/>
            <person name="Kieu A."/>
            <person name="Kisner P."/>
            <person name="Kodira C."/>
            <person name="Kulbokas E."/>
            <person name="Labutti K."/>
            <person name="Lama D."/>
            <person name="Landers T."/>
            <person name="Leger J."/>
            <person name="Levine S."/>
            <person name="Lewis D."/>
            <person name="Lewis T."/>
            <person name="Lindblad-toh K."/>
            <person name="Liu X."/>
            <person name="Lokyitsang T."/>
            <person name="Lokyitsang Y."/>
            <person name="Lucien O."/>
            <person name="Lui A."/>
            <person name="Ma L.J."/>
            <person name="Mabbitt R."/>
            <person name="Macdonald J."/>
            <person name="Maclean C."/>
            <person name="Major J."/>
            <person name="Manning J."/>
            <person name="Marabella R."/>
            <person name="Maru K."/>
            <person name="Matthews C."/>
            <person name="Mauceli E."/>
            <person name="Mccarthy M."/>
            <person name="Mcdonough S."/>
            <person name="Mcghee T."/>
            <person name="Meldrim J."/>
            <person name="Meneus L."/>
            <person name="Mesirov J."/>
            <person name="Mihalev A."/>
            <person name="Mihova T."/>
            <person name="Mikkelsen T."/>
            <person name="Mlenga V."/>
            <person name="Moru K."/>
            <person name="Mozes J."/>
            <person name="Mulrain L."/>
            <person name="Munson G."/>
            <person name="Naylor J."/>
            <person name="Newes C."/>
            <person name="Nguyen C."/>
            <person name="Nguyen N."/>
            <person name="Nguyen T."/>
            <person name="Nicol R."/>
            <person name="Nielsen C."/>
            <person name="Nizzari M."/>
            <person name="Norbu C."/>
            <person name="Norbu N."/>
            <person name="O'donnell P."/>
            <person name="Okoawo O."/>
            <person name="O'leary S."/>
            <person name="Omotosho B."/>
            <person name="O'neill K."/>
            <person name="Osman S."/>
            <person name="Parker S."/>
            <person name="Perrin D."/>
            <person name="Phunkhang P."/>
            <person name="Piqani B."/>
            <person name="Purcell S."/>
            <person name="Rachupka T."/>
            <person name="Ramasamy U."/>
            <person name="Rameau R."/>
            <person name="Ray V."/>
            <person name="Raymond C."/>
            <person name="Retta R."/>
            <person name="Richardson S."/>
            <person name="Rise C."/>
            <person name="Rodriguez J."/>
            <person name="Rogers J."/>
            <person name="Rogov P."/>
            <person name="Rutman M."/>
            <person name="Schupbach R."/>
            <person name="Seaman C."/>
            <person name="Settipalli S."/>
            <person name="Sharpe T."/>
            <person name="Sheridan J."/>
            <person name="Sherpa N."/>
            <person name="Shi J."/>
            <person name="Smirnov S."/>
            <person name="Smith C."/>
            <person name="Sougnez C."/>
            <person name="Spencer B."/>
            <person name="Stalker J."/>
            <person name="Stange-thomann N."/>
            <person name="Stavropoulos S."/>
            <person name="Stetson K."/>
            <person name="Stone C."/>
            <person name="Stone S."/>
            <person name="Stubbs M."/>
            <person name="Talamas J."/>
            <person name="Tchuinga P."/>
            <person name="Tenzing P."/>
            <person name="Tesfaye S."/>
            <person name="Theodore J."/>
            <person name="Thoulutsang Y."/>
            <person name="Topham K."/>
            <person name="Towey S."/>
            <person name="Tsamla T."/>
            <person name="Tsomo N."/>
            <person name="Vallee D."/>
            <person name="Vassiliev H."/>
            <person name="Venkataraman V."/>
            <person name="Vinson J."/>
            <person name="Vo A."/>
            <person name="Wade C."/>
            <person name="Wang S."/>
            <person name="Wangchuk T."/>
            <person name="Wangdi T."/>
            <person name="Whittaker C."/>
            <person name="Wilkinson J."/>
            <person name="Wu Y."/>
            <person name="Wyman D."/>
            <person name="Yadav S."/>
            <person name="Yang S."/>
            <person name="Yang X."/>
            <person name="Yeager S."/>
            <person name="Yee E."/>
            <person name="Young G."/>
            <person name="Zainoun J."/>
            <person name="Zembeck L."/>
            <person name="Zimmer A."/>
            <person name="Zody M."/>
            <person name="Lander E."/>
        </authorList>
    </citation>
    <scope>NUCLEOTIDE SEQUENCE [LARGE SCALE GENOMIC DNA]</scope>
</reference>
<evidence type="ECO:0008006" key="11">
    <source>
        <dbReference type="Google" id="ProtNLM"/>
    </source>
</evidence>
<dbReference type="PANTHER" id="PTHR31158">
    <property type="entry name" value="DUAL OXIDASE 2"/>
    <property type="match status" value="1"/>
</dbReference>
<evidence type="ECO:0000256" key="2">
    <source>
        <dbReference type="ARBA" id="ARBA00009816"/>
    </source>
</evidence>
<feature type="transmembrane region" description="Helical" evidence="8">
    <location>
        <begin position="57"/>
        <end position="76"/>
    </location>
</feature>
<dbReference type="GO" id="GO:0015031">
    <property type="term" value="P:protein transport"/>
    <property type="evidence" value="ECO:0007669"/>
    <property type="project" value="InterPro"/>
</dbReference>
<evidence type="ECO:0000256" key="4">
    <source>
        <dbReference type="ARBA" id="ARBA00022989"/>
    </source>
</evidence>
<evidence type="ECO:0000256" key="6">
    <source>
        <dbReference type="ARBA" id="ARBA00023180"/>
    </source>
</evidence>